<name>A0ABR3PRF5_9TREE</name>
<feature type="compositionally biased region" description="Polar residues" evidence="1">
    <location>
        <begin position="17"/>
        <end position="27"/>
    </location>
</feature>
<comment type="caution">
    <text evidence="2">The sequence shown here is derived from an EMBL/GenBank/DDBJ whole genome shotgun (WGS) entry which is preliminary data.</text>
</comment>
<proteinExistence type="predicted"/>
<evidence type="ECO:0000313" key="3">
    <source>
        <dbReference type="Proteomes" id="UP001565368"/>
    </source>
</evidence>
<reference evidence="2 3" key="1">
    <citation type="submission" date="2023-08" db="EMBL/GenBank/DDBJ databases">
        <title>Annotated Genome Sequence of Vanrija albida AlHP1.</title>
        <authorList>
            <person name="Herzog R."/>
        </authorList>
    </citation>
    <scope>NUCLEOTIDE SEQUENCE [LARGE SCALE GENOMIC DNA]</scope>
    <source>
        <strain evidence="2 3">AlHP1</strain>
    </source>
</reference>
<accession>A0ABR3PRF5</accession>
<protein>
    <recommendedName>
        <fullName evidence="4">F-box domain-containing protein</fullName>
    </recommendedName>
</protein>
<feature type="region of interest" description="Disordered" evidence="1">
    <location>
        <begin position="1"/>
        <end position="32"/>
    </location>
</feature>
<sequence>MSPTPKAGASAYPTPPQSTHASPSPSHQPLPATALDHAAFPHLLDAVIAFAPPAALRALRATSRACHQAATRRLYAHLVVSGHTPLSSITLATPGTLGVTLGGVGWGPQQLEPAIKPHVGAYTRVLTLASQVDERILDSLALLFDRRPVVRVLEAAFGARLGMLAVSAPAIVMFAPLLELCHLPIPLALPRFTERMVLNISFGADAAARARKPATGWVMARLAEAHGVKELVVVFTRRAAPRRHASPLSAWASDSALRLGLLDHLIGSIAGQVQWTRCTFVGLAEVYPEIVGLPPDVPGKEVVAAVRRVVDGAIGDAVAESIALAAPQDSGLVPLDPVEMRGRVRYLTREEYRADVGAERYALEVDEEVGLL</sequence>
<gene>
    <name evidence="2" type="ORF">Q8F55_008663</name>
</gene>
<dbReference type="EMBL" id="JBBXJM010000007">
    <property type="protein sequence ID" value="KAL1405040.1"/>
    <property type="molecule type" value="Genomic_DNA"/>
</dbReference>
<keyword evidence="3" id="KW-1185">Reference proteome</keyword>
<dbReference type="Proteomes" id="UP001565368">
    <property type="component" value="Unassembled WGS sequence"/>
</dbReference>
<evidence type="ECO:0000256" key="1">
    <source>
        <dbReference type="SAM" id="MobiDB-lite"/>
    </source>
</evidence>
<evidence type="ECO:0000313" key="2">
    <source>
        <dbReference type="EMBL" id="KAL1405040.1"/>
    </source>
</evidence>
<dbReference type="GeneID" id="95989706"/>
<organism evidence="2 3">
    <name type="scientific">Vanrija albida</name>
    <dbReference type="NCBI Taxonomy" id="181172"/>
    <lineage>
        <taxon>Eukaryota</taxon>
        <taxon>Fungi</taxon>
        <taxon>Dikarya</taxon>
        <taxon>Basidiomycota</taxon>
        <taxon>Agaricomycotina</taxon>
        <taxon>Tremellomycetes</taxon>
        <taxon>Trichosporonales</taxon>
        <taxon>Trichosporonaceae</taxon>
        <taxon>Vanrija</taxon>
    </lineage>
</organism>
<dbReference type="RefSeq" id="XP_069204984.1">
    <property type="nucleotide sequence ID" value="XM_069357047.1"/>
</dbReference>
<evidence type="ECO:0008006" key="4">
    <source>
        <dbReference type="Google" id="ProtNLM"/>
    </source>
</evidence>